<organism evidence="10 11">
    <name type="scientific">Candidatus Limousia pullorum</name>
    <dbReference type="NCBI Taxonomy" id="2840860"/>
    <lineage>
        <taxon>Bacteria</taxon>
        <taxon>Bacillati</taxon>
        <taxon>Bacillota</taxon>
        <taxon>Clostridia</taxon>
        <taxon>Eubacteriales</taxon>
        <taxon>Oscillospiraceae</taxon>
        <taxon>Oscillospiraceae incertae sedis</taxon>
        <taxon>Candidatus Limousia</taxon>
    </lineage>
</organism>
<dbReference type="SUPFAM" id="SSF54814">
    <property type="entry name" value="Prokaryotic type KH domain (KH-domain type II)"/>
    <property type="match status" value="2"/>
</dbReference>
<comment type="subunit">
    <text evidence="7">Monomer. Binds directly to the core enzyme of the DNA-dependent RNA polymerase and to nascent RNA.</text>
</comment>
<reference evidence="10" key="2">
    <citation type="journal article" date="2021" name="PeerJ">
        <title>Extensive microbial diversity within the chicken gut microbiome revealed by metagenomics and culture.</title>
        <authorList>
            <person name="Gilroy R."/>
            <person name="Ravi A."/>
            <person name="Getino M."/>
            <person name="Pursley I."/>
            <person name="Horton D.L."/>
            <person name="Alikhan N.F."/>
            <person name="Baker D."/>
            <person name="Gharbi K."/>
            <person name="Hall N."/>
            <person name="Watson M."/>
            <person name="Adriaenssens E.M."/>
            <person name="Foster-Nyarko E."/>
            <person name="Jarju S."/>
            <person name="Secka A."/>
            <person name="Antonio M."/>
            <person name="Oren A."/>
            <person name="Chaudhuri R.R."/>
            <person name="La Ragione R."/>
            <person name="Hildebrand F."/>
            <person name="Pallen M.J."/>
        </authorList>
    </citation>
    <scope>NUCLEOTIDE SEQUENCE</scope>
    <source>
        <strain evidence="10">ChiGjej1B1-1684</strain>
    </source>
</reference>
<dbReference type="Pfam" id="PF08529">
    <property type="entry name" value="NusA_N"/>
    <property type="match status" value="1"/>
</dbReference>
<dbReference type="NCBIfam" id="TIGR01953">
    <property type="entry name" value="NusA"/>
    <property type="match status" value="1"/>
</dbReference>
<evidence type="ECO:0000256" key="2">
    <source>
        <dbReference type="ARBA" id="ARBA00022490"/>
    </source>
</evidence>
<dbReference type="InterPro" id="IPR010213">
    <property type="entry name" value="TF_NusA"/>
</dbReference>
<feature type="domain" description="S1 motif" evidence="9">
    <location>
        <begin position="149"/>
        <end position="215"/>
    </location>
</feature>
<evidence type="ECO:0000256" key="7">
    <source>
        <dbReference type="HAMAP-Rule" id="MF_00945"/>
    </source>
</evidence>
<dbReference type="CDD" id="cd04455">
    <property type="entry name" value="S1_NusA"/>
    <property type="match status" value="1"/>
</dbReference>
<evidence type="ECO:0000256" key="5">
    <source>
        <dbReference type="ARBA" id="ARBA00023015"/>
    </source>
</evidence>
<dbReference type="Gene3D" id="2.40.50.140">
    <property type="entry name" value="Nucleic acid-binding proteins"/>
    <property type="match status" value="1"/>
</dbReference>
<dbReference type="PROSITE" id="PS50084">
    <property type="entry name" value="KH_TYPE_1"/>
    <property type="match status" value="1"/>
</dbReference>
<comment type="similarity">
    <text evidence="7">Belongs to the NusA family.</text>
</comment>
<feature type="compositionally biased region" description="Acidic residues" evidence="8">
    <location>
        <begin position="376"/>
        <end position="385"/>
    </location>
</feature>
<dbReference type="HAMAP" id="MF_00945_B">
    <property type="entry name" value="NusA_B"/>
    <property type="match status" value="1"/>
</dbReference>
<dbReference type="GO" id="GO:0003723">
    <property type="term" value="F:RNA binding"/>
    <property type="evidence" value="ECO:0007669"/>
    <property type="project" value="UniProtKB-UniRule"/>
</dbReference>
<dbReference type="SMART" id="SM00316">
    <property type="entry name" value="S1"/>
    <property type="match status" value="1"/>
</dbReference>
<dbReference type="Proteomes" id="UP000824118">
    <property type="component" value="Unassembled WGS sequence"/>
</dbReference>
<dbReference type="PROSITE" id="PS50126">
    <property type="entry name" value="S1"/>
    <property type="match status" value="1"/>
</dbReference>
<reference evidence="10" key="1">
    <citation type="submission" date="2020-10" db="EMBL/GenBank/DDBJ databases">
        <authorList>
            <person name="Gilroy R."/>
        </authorList>
    </citation>
    <scope>NUCLEOTIDE SEQUENCE</scope>
    <source>
        <strain evidence="10">ChiGjej1B1-1684</strain>
    </source>
</reference>
<dbReference type="GO" id="GO:0005829">
    <property type="term" value="C:cytosol"/>
    <property type="evidence" value="ECO:0007669"/>
    <property type="project" value="TreeGrafter"/>
</dbReference>
<dbReference type="EMBL" id="DVNG01000033">
    <property type="protein sequence ID" value="HIU49873.1"/>
    <property type="molecule type" value="Genomic_DNA"/>
</dbReference>
<dbReference type="InterPro" id="IPR009019">
    <property type="entry name" value="KH_sf_prok-type"/>
</dbReference>
<feature type="region of interest" description="Disordered" evidence="8">
    <location>
        <begin position="373"/>
        <end position="405"/>
    </location>
</feature>
<dbReference type="Pfam" id="PF26594">
    <property type="entry name" value="KH_NusA_2nd"/>
    <property type="match status" value="1"/>
</dbReference>
<dbReference type="CDD" id="cd22529">
    <property type="entry name" value="KH-II_NusA_rpt2"/>
    <property type="match status" value="1"/>
</dbReference>
<dbReference type="InterPro" id="IPR003029">
    <property type="entry name" value="S1_domain"/>
</dbReference>
<dbReference type="GO" id="GO:0006353">
    <property type="term" value="P:DNA-templated transcription termination"/>
    <property type="evidence" value="ECO:0007669"/>
    <property type="project" value="UniProtKB-UniRule"/>
</dbReference>
<name>A0A9D1LXE1_9FIRM</name>
<dbReference type="Gene3D" id="3.30.1480.10">
    <property type="entry name" value="NusA, N-terminal domain"/>
    <property type="match status" value="1"/>
</dbReference>
<keyword evidence="5 7" id="KW-0805">Transcription regulation</keyword>
<dbReference type="InterPro" id="IPR058582">
    <property type="entry name" value="KH_NusA_2nd"/>
</dbReference>
<dbReference type="InterPro" id="IPR036555">
    <property type="entry name" value="NusA_N_sf"/>
</dbReference>
<comment type="subcellular location">
    <subcellularLocation>
        <location evidence="7">Cytoplasm</location>
    </subcellularLocation>
</comment>
<dbReference type="FunFam" id="3.30.300.20:FF:000005">
    <property type="entry name" value="Transcription termination/antitermination protein NusA"/>
    <property type="match status" value="1"/>
</dbReference>
<evidence type="ECO:0000313" key="10">
    <source>
        <dbReference type="EMBL" id="HIU49873.1"/>
    </source>
</evidence>
<dbReference type="AlphaFoldDB" id="A0A9D1LXE1"/>
<protein>
    <recommendedName>
        <fullName evidence="7">Transcription termination/antitermination protein NusA</fullName>
    </recommendedName>
</protein>
<dbReference type="Gene3D" id="3.30.300.20">
    <property type="match status" value="2"/>
</dbReference>
<dbReference type="InterPro" id="IPR025249">
    <property type="entry name" value="TF_NusA_KH_1st"/>
</dbReference>
<dbReference type="FunFam" id="3.30.300.20:FF:000002">
    <property type="entry name" value="Transcription termination/antitermination protein NusA"/>
    <property type="match status" value="1"/>
</dbReference>
<dbReference type="Pfam" id="PF13184">
    <property type="entry name" value="KH_NusA_1st"/>
    <property type="match status" value="1"/>
</dbReference>
<dbReference type="GO" id="GO:0003700">
    <property type="term" value="F:DNA-binding transcription factor activity"/>
    <property type="evidence" value="ECO:0007669"/>
    <property type="project" value="InterPro"/>
</dbReference>
<keyword evidence="2 7" id="KW-0963">Cytoplasm</keyword>
<proteinExistence type="inferred from homology"/>
<evidence type="ECO:0000256" key="6">
    <source>
        <dbReference type="ARBA" id="ARBA00023163"/>
    </source>
</evidence>
<evidence type="ECO:0000256" key="8">
    <source>
        <dbReference type="SAM" id="MobiDB-lite"/>
    </source>
</evidence>
<dbReference type="InterPro" id="IPR030842">
    <property type="entry name" value="TF_NusA_bacterial"/>
</dbReference>
<dbReference type="InterPro" id="IPR004087">
    <property type="entry name" value="KH_dom"/>
</dbReference>
<evidence type="ECO:0000256" key="4">
    <source>
        <dbReference type="ARBA" id="ARBA00022884"/>
    </source>
</evidence>
<gene>
    <name evidence="7 10" type="primary">nusA</name>
    <name evidence="10" type="ORF">IAD22_02505</name>
</gene>
<dbReference type="PANTHER" id="PTHR22648">
    <property type="entry name" value="TRANSCRIPTION TERMINATION FACTOR NUSA"/>
    <property type="match status" value="1"/>
</dbReference>
<keyword evidence="1 7" id="KW-0806">Transcription termination</keyword>
<keyword evidence="4 7" id="KW-0694">RNA-binding</keyword>
<comment type="caution">
    <text evidence="10">The sequence shown here is derived from an EMBL/GenBank/DDBJ whole genome shotgun (WGS) entry which is preliminary data.</text>
</comment>
<dbReference type="PANTHER" id="PTHR22648:SF0">
    <property type="entry name" value="TRANSCRIPTION TERMINATION_ANTITERMINATION PROTEIN NUSA"/>
    <property type="match status" value="1"/>
</dbReference>
<dbReference type="GO" id="GO:0031564">
    <property type="term" value="P:transcription antitermination"/>
    <property type="evidence" value="ECO:0007669"/>
    <property type="project" value="UniProtKB-UniRule"/>
</dbReference>
<comment type="function">
    <text evidence="7">Participates in both transcription termination and antitermination.</text>
</comment>
<keyword evidence="6 7" id="KW-0804">Transcription</keyword>
<dbReference type="SUPFAM" id="SSF69705">
    <property type="entry name" value="Transcription factor NusA, N-terminal domain"/>
    <property type="match status" value="1"/>
</dbReference>
<evidence type="ECO:0000259" key="9">
    <source>
        <dbReference type="PROSITE" id="PS50126"/>
    </source>
</evidence>
<dbReference type="SUPFAM" id="SSF50249">
    <property type="entry name" value="Nucleic acid-binding proteins"/>
    <property type="match status" value="1"/>
</dbReference>
<dbReference type="Pfam" id="PF00575">
    <property type="entry name" value="S1"/>
    <property type="match status" value="1"/>
</dbReference>
<dbReference type="InterPro" id="IPR013735">
    <property type="entry name" value="TF_NusA_N"/>
</dbReference>
<dbReference type="CDD" id="cd02134">
    <property type="entry name" value="KH-II_NusA_rpt1"/>
    <property type="match status" value="1"/>
</dbReference>
<keyword evidence="3 7" id="KW-0889">Transcription antitermination</keyword>
<sequence length="431" mass="47301">MAARSTKSKKDNNNSNDELFEALALLEKERGIPVDYMISQISKAILIACKNTYGSNENVDIVMNPEQKIFSVKLKKRVVDEVENPAEEITLPEALQYDKRAYVGGEITIKLDPKEFGRIAVQTSRSVIRQGIRDGEKGQMLLEFQSKKQELVTAVVEKIDNKTGAATVRIGKAEAVLPKSEQVGQDNLKEGDLVKIYVLDVKETEKGPKAYISRTHPDFVKRLFEQEVPEIFDGIVEIKSVSREAGSRTKLAVCSKDKEIDAVGACIGAKGSRVATIVEELGGEKIDIVEYSDDIEKFVAAALSPATAISVVVTDPVEHTCKVTVPDGQLSLAIGNKGQNARLAAKLTGWKIDIRPESGFYGEEEEPVVTAKAEETAEPANEEPVAETPVQQETVEAPAKPKRQINNDIDIDALVDNIITDFDFGDDEEEE</sequence>
<accession>A0A9D1LXE1</accession>
<dbReference type="InterPro" id="IPR015946">
    <property type="entry name" value="KH_dom-like_a/b"/>
</dbReference>
<dbReference type="InterPro" id="IPR012340">
    <property type="entry name" value="NA-bd_OB-fold"/>
</dbReference>
<evidence type="ECO:0000313" key="11">
    <source>
        <dbReference type="Proteomes" id="UP000824118"/>
    </source>
</evidence>
<evidence type="ECO:0000256" key="1">
    <source>
        <dbReference type="ARBA" id="ARBA00022472"/>
    </source>
</evidence>
<evidence type="ECO:0000256" key="3">
    <source>
        <dbReference type="ARBA" id="ARBA00022814"/>
    </source>
</evidence>
<dbReference type="SMART" id="SM00322">
    <property type="entry name" value="KH"/>
    <property type="match status" value="2"/>
</dbReference>